<dbReference type="AlphaFoldDB" id="A0A9D3AX97"/>
<evidence type="ECO:0000313" key="1">
    <source>
        <dbReference type="EMBL" id="KAF1086455.1"/>
    </source>
</evidence>
<name>A0A9D3AX97_9FIRM</name>
<protein>
    <submittedName>
        <fullName evidence="1">Uncharacterized protein</fullName>
    </submittedName>
</protein>
<sequence>MDSFSKKRPSFDEFKVWFMDEVQRYTKTNYDNTYLPWTSIGSDETREDIVESFMQVLEKRFGFRPVIEERLSTMNGAIESVVIRIYHVFSTMFLVDHINEKMYGQRSKK</sequence>
<accession>A0A9D3AX97</accession>
<dbReference type="RefSeq" id="WP_161820614.1">
    <property type="nucleotide sequence ID" value="NZ_LSRS01000001.1"/>
</dbReference>
<reference evidence="1" key="1">
    <citation type="submission" date="2016-02" db="EMBL/GenBank/DDBJ databases">
        <title>Draft Genome Sequence of Sporotomaculum syntrophicum Strain FB, a Syntrophic Benzoate Degrader.</title>
        <authorList>
            <person name="Nobu M.K."/>
            <person name="Narihiro T."/>
            <person name="Qiu Y.-L."/>
            <person name="Ohashi A."/>
            <person name="Liu W.-T."/>
            <person name="Yuji S."/>
        </authorList>
    </citation>
    <scope>NUCLEOTIDE SEQUENCE</scope>
    <source>
        <strain evidence="1">FB</strain>
    </source>
</reference>
<proteinExistence type="predicted"/>
<evidence type="ECO:0000313" key="2">
    <source>
        <dbReference type="Proteomes" id="UP000798488"/>
    </source>
</evidence>
<dbReference type="OrthoDB" id="1808685at2"/>
<dbReference type="EMBL" id="LSRS01000001">
    <property type="protein sequence ID" value="KAF1086455.1"/>
    <property type="molecule type" value="Genomic_DNA"/>
</dbReference>
<organism evidence="1 2">
    <name type="scientific">Sporotomaculum syntrophicum</name>
    <dbReference type="NCBI Taxonomy" id="182264"/>
    <lineage>
        <taxon>Bacteria</taxon>
        <taxon>Bacillati</taxon>
        <taxon>Bacillota</taxon>
        <taxon>Clostridia</taxon>
        <taxon>Eubacteriales</taxon>
        <taxon>Desulfallaceae</taxon>
        <taxon>Sporotomaculum</taxon>
    </lineage>
</organism>
<keyword evidence="2" id="KW-1185">Reference proteome</keyword>
<gene>
    <name evidence="1" type="ORF">SPSYN_00174</name>
</gene>
<dbReference type="Proteomes" id="UP000798488">
    <property type="component" value="Unassembled WGS sequence"/>
</dbReference>
<comment type="caution">
    <text evidence="1">The sequence shown here is derived from an EMBL/GenBank/DDBJ whole genome shotgun (WGS) entry which is preliminary data.</text>
</comment>